<protein>
    <submittedName>
        <fullName evidence="1">Uncharacterized protein</fullName>
    </submittedName>
</protein>
<evidence type="ECO:0000313" key="2">
    <source>
        <dbReference type="Proteomes" id="UP000287394"/>
    </source>
</evidence>
<gene>
    <name evidence="1" type="ORF">CCAX7_004670</name>
</gene>
<dbReference type="OrthoDB" id="9801520at2"/>
<dbReference type="KEGG" id="ccot:CCAX7_004670"/>
<reference evidence="1 2" key="1">
    <citation type="journal article" date="2019" name="Int. J. Syst. Evol. Microbiol.">
        <title>Capsulimonas corticalis gen. nov., sp. nov., an aerobic capsulated bacterium, of a novel bacterial order, Capsulimonadales ord. nov., of the class Armatimonadia of the phylum Armatimonadetes.</title>
        <authorList>
            <person name="Li J."/>
            <person name="Kudo C."/>
            <person name="Tonouchi A."/>
        </authorList>
    </citation>
    <scope>NUCLEOTIDE SEQUENCE [LARGE SCALE GENOMIC DNA]</scope>
    <source>
        <strain evidence="1 2">AX-7</strain>
    </source>
</reference>
<evidence type="ECO:0000313" key="1">
    <source>
        <dbReference type="EMBL" id="BDI28416.1"/>
    </source>
</evidence>
<sequence length="140" mass="15498">MPKLLLFTPCLKAIAGDDGLLTIVSILEFVGVNSPSGETFEENSIVRLPWQMVSVWYKEAGDEKKKFEQTLEFLLPSGQSVYSNAYPLNLVERTTKIRIDGDTFPVGLPGEVIVQVGLREAGSTDTRIVAEYPVLVRHNS</sequence>
<dbReference type="Proteomes" id="UP000287394">
    <property type="component" value="Chromosome"/>
</dbReference>
<keyword evidence="2" id="KW-1185">Reference proteome</keyword>
<dbReference type="AlphaFoldDB" id="A0A402D2X7"/>
<accession>A0A402D2X7</accession>
<dbReference type="RefSeq" id="WP_119323840.1">
    <property type="nucleotide sequence ID" value="NZ_AP025739.1"/>
</dbReference>
<organism evidence="1 2">
    <name type="scientific">Capsulimonas corticalis</name>
    <dbReference type="NCBI Taxonomy" id="2219043"/>
    <lineage>
        <taxon>Bacteria</taxon>
        <taxon>Bacillati</taxon>
        <taxon>Armatimonadota</taxon>
        <taxon>Armatimonadia</taxon>
        <taxon>Capsulimonadales</taxon>
        <taxon>Capsulimonadaceae</taxon>
        <taxon>Capsulimonas</taxon>
    </lineage>
</organism>
<dbReference type="EMBL" id="AP025739">
    <property type="protein sequence ID" value="BDI28416.1"/>
    <property type="molecule type" value="Genomic_DNA"/>
</dbReference>
<name>A0A402D2X7_9BACT</name>
<proteinExistence type="predicted"/>